<dbReference type="GO" id="GO:0005840">
    <property type="term" value="C:ribosome"/>
    <property type="evidence" value="ECO:0007669"/>
    <property type="project" value="UniProtKB-KW"/>
</dbReference>
<evidence type="ECO:0000256" key="1">
    <source>
        <dbReference type="ARBA" id="ARBA00022679"/>
    </source>
</evidence>
<evidence type="ECO:0000313" key="4">
    <source>
        <dbReference type="EMBL" id="SOC53388.1"/>
    </source>
</evidence>
<dbReference type="EMBL" id="OBQI01000008">
    <property type="protein sequence ID" value="SOC53388.1"/>
    <property type="molecule type" value="Genomic_DNA"/>
</dbReference>
<dbReference type="OrthoDB" id="9803233at2"/>
<dbReference type="GO" id="GO:0016747">
    <property type="term" value="F:acyltransferase activity, transferring groups other than amino-acyl groups"/>
    <property type="evidence" value="ECO:0007669"/>
    <property type="project" value="InterPro"/>
</dbReference>
<dbReference type="InterPro" id="IPR016181">
    <property type="entry name" value="Acyl_CoA_acyltransferase"/>
</dbReference>
<dbReference type="Gene3D" id="3.40.630.30">
    <property type="match status" value="1"/>
</dbReference>
<keyword evidence="1" id="KW-0808">Transferase</keyword>
<accession>A0A285VIJ7</accession>
<dbReference type="PROSITE" id="PS51186">
    <property type="entry name" value="GNAT"/>
    <property type="match status" value="1"/>
</dbReference>
<dbReference type="InterPro" id="IPR000182">
    <property type="entry name" value="GNAT_dom"/>
</dbReference>
<organism evidence="4 5">
    <name type="scientific">Blastococcus aggregatus</name>
    <dbReference type="NCBI Taxonomy" id="38502"/>
    <lineage>
        <taxon>Bacteria</taxon>
        <taxon>Bacillati</taxon>
        <taxon>Actinomycetota</taxon>
        <taxon>Actinomycetes</taxon>
        <taxon>Geodermatophilales</taxon>
        <taxon>Geodermatophilaceae</taxon>
        <taxon>Blastococcus</taxon>
    </lineage>
</organism>
<sequence>MRIEERAWDDAVVQRLADDQQEEIRDLYGAETEPGRPPSAADISVVLVALADDGTPLGCGALRALGDGVAEVKRMYVVPAARRRGISRLVLTGLEDAARSRGWTTLRLETGPLQTAAVALYESGGYRPITAFGGYAGDPRATHSLFFERTLP</sequence>
<dbReference type="Proteomes" id="UP000219435">
    <property type="component" value="Unassembled WGS sequence"/>
</dbReference>
<reference evidence="5" key="1">
    <citation type="submission" date="2017-08" db="EMBL/GenBank/DDBJ databases">
        <authorList>
            <person name="Varghese N."/>
            <person name="Submissions S."/>
        </authorList>
    </citation>
    <scope>NUCLEOTIDE SEQUENCE [LARGE SCALE GENOMIC DNA]</scope>
    <source>
        <strain evidence="5">DSM 4725</strain>
    </source>
</reference>
<dbReference type="PANTHER" id="PTHR43877">
    <property type="entry name" value="AMINOALKYLPHOSPHONATE N-ACETYLTRANSFERASE-RELATED-RELATED"/>
    <property type="match status" value="1"/>
</dbReference>
<keyword evidence="5" id="KW-1185">Reference proteome</keyword>
<dbReference type="RefSeq" id="WP_097197145.1">
    <property type="nucleotide sequence ID" value="NZ_OBQI01000008.1"/>
</dbReference>
<evidence type="ECO:0000313" key="5">
    <source>
        <dbReference type="Proteomes" id="UP000219435"/>
    </source>
</evidence>
<dbReference type="AlphaFoldDB" id="A0A285VIJ7"/>
<dbReference type="Pfam" id="PF00583">
    <property type="entry name" value="Acetyltransf_1"/>
    <property type="match status" value="1"/>
</dbReference>
<name>A0A285VIJ7_9ACTN</name>
<protein>
    <submittedName>
        <fullName evidence="4">Ribosomal protein S18 acetylase RimI</fullName>
    </submittedName>
</protein>
<dbReference type="InterPro" id="IPR050832">
    <property type="entry name" value="Bact_Acetyltransf"/>
</dbReference>
<proteinExistence type="predicted"/>
<dbReference type="SUPFAM" id="SSF55729">
    <property type="entry name" value="Acyl-CoA N-acyltransferases (Nat)"/>
    <property type="match status" value="1"/>
</dbReference>
<gene>
    <name evidence="4" type="ORF">SAMN05660748_4428</name>
</gene>
<dbReference type="PANTHER" id="PTHR43877:SF2">
    <property type="entry name" value="AMINOALKYLPHOSPHONATE N-ACETYLTRANSFERASE-RELATED"/>
    <property type="match status" value="1"/>
</dbReference>
<feature type="domain" description="N-acetyltransferase" evidence="3">
    <location>
        <begin position="1"/>
        <end position="152"/>
    </location>
</feature>
<dbReference type="CDD" id="cd04301">
    <property type="entry name" value="NAT_SF"/>
    <property type="match status" value="1"/>
</dbReference>
<keyword evidence="2" id="KW-0012">Acyltransferase</keyword>
<keyword evidence="4" id="KW-0689">Ribosomal protein</keyword>
<evidence type="ECO:0000256" key="2">
    <source>
        <dbReference type="ARBA" id="ARBA00023315"/>
    </source>
</evidence>
<keyword evidence="4" id="KW-0687">Ribonucleoprotein</keyword>
<evidence type="ECO:0000259" key="3">
    <source>
        <dbReference type="PROSITE" id="PS51186"/>
    </source>
</evidence>